<reference evidence="7" key="1">
    <citation type="journal article" date="2020" name="mSystems">
        <title>Genome- and Community-Level Interaction Insights into Carbon Utilization and Element Cycling Functions of Hydrothermarchaeota in Hydrothermal Sediment.</title>
        <authorList>
            <person name="Zhou Z."/>
            <person name="Liu Y."/>
            <person name="Xu W."/>
            <person name="Pan J."/>
            <person name="Luo Z.H."/>
            <person name="Li M."/>
        </authorList>
    </citation>
    <scope>NUCLEOTIDE SEQUENCE [LARGE SCALE GENOMIC DNA]</scope>
    <source>
        <strain evidence="7">HyVt-85</strain>
    </source>
</reference>
<dbReference type="Pfam" id="PF00347">
    <property type="entry name" value="Ribosomal_L6"/>
    <property type="match status" value="2"/>
</dbReference>
<protein>
    <recommendedName>
        <fullName evidence="5">Large ribosomal subunit protein uL6</fullName>
    </recommendedName>
</protein>
<dbReference type="PIRSF" id="PIRSF002162">
    <property type="entry name" value="Ribosomal_L6"/>
    <property type="match status" value="1"/>
</dbReference>
<keyword evidence="1 5" id="KW-0699">rRNA-binding</keyword>
<feature type="domain" description="Large ribosomal subunit protein uL6 alpha-beta" evidence="6">
    <location>
        <begin position="13"/>
        <end position="85"/>
    </location>
</feature>
<organism evidence="7">
    <name type="scientific">Candidatus Aciduliprofundum boonei</name>
    <dbReference type="NCBI Taxonomy" id="379547"/>
    <lineage>
        <taxon>Archaea</taxon>
        <taxon>Methanobacteriati</taxon>
        <taxon>Thermoplasmatota</taxon>
        <taxon>DHVE2 group</taxon>
        <taxon>Candidatus Aciduliprofundum</taxon>
    </lineage>
</organism>
<accession>A0A7J3TA57</accession>
<dbReference type="GO" id="GO:0002181">
    <property type="term" value="P:cytoplasmic translation"/>
    <property type="evidence" value="ECO:0007669"/>
    <property type="project" value="TreeGrafter"/>
</dbReference>
<comment type="function">
    <text evidence="5">This protein binds to the 23S rRNA, and is important in its secondary structure. It is located near the subunit interface in the base of the L7/L12 stalk, and near the tRNA binding site of the peptidyltransferase center.</text>
</comment>
<dbReference type="InterPro" id="IPR000702">
    <property type="entry name" value="Ribosomal_uL6-like"/>
</dbReference>
<evidence type="ECO:0000256" key="3">
    <source>
        <dbReference type="ARBA" id="ARBA00022980"/>
    </source>
</evidence>
<evidence type="ECO:0000256" key="4">
    <source>
        <dbReference type="ARBA" id="ARBA00023274"/>
    </source>
</evidence>
<dbReference type="FunFam" id="3.90.930.12:FF:000008">
    <property type="entry name" value="50S ribosomal protein L6"/>
    <property type="match status" value="1"/>
</dbReference>
<dbReference type="NCBIfam" id="NF004037">
    <property type="entry name" value="PRK05518.1"/>
    <property type="match status" value="1"/>
</dbReference>
<evidence type="ECO:0000256" key="2">
    <source>
        <dbReference type="ARBA" id="ARBA00022884"/>
    </source>
</evidence>
<dbReference type="GO" id="GO:0022625">
    <property type="term" value="C:cytosolic large ribosomal subunit"/>
    <property type="evidence" value="ECO:0007669"/>
    <property type="project" value="UniProtKB-UniRule"/>
</dbReference>
<evidence type="ECO:0000259" key="6">
    <source>
        <dbReference type="Pfam" id="PF00347"/>
    </source>
</evidence>
<comment type="caution">
    <text evidence="7">The sequence shown here is derived from an EMBL/GenBank/DDBJ whole genome shotgun (WGS) entry which is preliminary data.</text>
</comment>
<evidence type="ECO:0000313" key="7">
    <source>
        <dbReference type="EMBL" id="HHE75814.1"/>
    </source>
</evidence>
<evidence type="ECO:0000256" key="1">
    <source>
        <dbReference type="ARBA" id="ARBA00022730"/>
    </source>
</evidence>
<dbReference type="Gene3D" id="3.90.930.12">
    <property type="entry name" value="Ribosomal protein L6, alpha-beta domain"/>
    <property type="match status" value="2"/>
</dbReference>
<dbReference type="PANTHER" id="PTHR11655:SF16">
    <property type="entry name" value="60S RIBOSOMAL PROTEIN L9"/>
    <property type="match status" value="1"/>
</dbReference>
<name>A0A7J3TA57_9ARCH</name>
<keyword evidence="3 5" id="KW-0689">Ribosomal protein</keyword>
<comment type="subunit">
    <text evidence="5">Part of the 50S ribosomal subunit.</text>
</comment>
<gene>
    <name evidence="5" type="primary">rpl6</name>
    <name evidence="7" type="ORF">ENL31_01635</name>
</gene>
<dbReference type="SUPFAM" id="SSF56053">
    <property type="entry name" value="Ribosomal protein L6"/>
    <property type="match status" value="2"/>
</dbReference>
<dbReference type="NCBIfam" id="TIGR03653">
    <property type="entry name" value="uL6_arch"/>
    <property type="match status" value="1"/>
</dbReference>
<sequence length="178" mass="20124">MPVADVVKHEIQIPEGIEAKLEGFDLHIKGPKGELVREFKHTRVKMSIKDGKIVIFCPLPKKKEYALAGTWKAHVENMIKGVAEGFEYHLKIVYAHFPIKVTVKGRKVVIENFLGEKAQRYAYIFGDTTVEVKGDTVIVRSINKEHAGQTAANIEKATRIKNRDPRVFQDGIYIVKKG</sequence>
<dbReference type="PANTHER" id="PTHR11655">
    <property type="entry name" value="60S/50S RIBOSOMAL PROTEIN L6/L9"/>
    <property type="match status" value="1"/>
</dbReference>
<dbReference type="InterPro" id="IPR020040">
    <property type="entry name" value="Ribosomal_uL6_a/b-dom"/>
</dbReference>
<keyword evidence="2 5" id="KW-0694">RNA-binding</keyword>
<dbReference type="AlphaFoldDB" id="A0A7J3TA57"/>
<dbReference type="EMBL" id="DRTM01000119">
    <property type="protein sequence ID" value="HHE75814.1"/>
    <property type="molecule type" value="Genomic_DNA"/>
</dbReference>
<dbReference type="InterPro" id="IPR036789">
    <property type="entry name" value="Ribosomal_uL6-like_a/b-dom_sf"/>
</dbReference>
<evidence type="ECO:0000256" key="5">
    <source>
        <dbReference type="HAMAP-Rule" id="MF_01365"/>
    </source>
</evidence>
<keyword evidence="4 5" id="KW-0687">Ribonucleoprotein</keyword>
<dbReference type="Proteomes" id="UP000886130">
    <property type="component" value="Unassembled WGS sequence"/>
</dbReference>
<comment type="similarity">
    <text evidence="5">Belongs to the universal ribosomal protein uL6 family.</text>
</comment>
<feature type="domain" description="Large ribosomal subunit protein uL6 alpha-beta" evidence="6">
    <location>
        <begin position="97"/>
        <end position="171"/>
    </location>
</feature>
<dbReference type="GO" id="GO:0019843">
    <property type="term" value="F:rRNA binding"/>
    <property type="evidence" value="ECO:0007669"/>
    <property type="project" value="UniProtKB-UniRule"/>
</dbReference>
<dbReference type="GO" id="GO:0003735">
    <property type="term" value="F:structural constituent of ribosome"/>
    <property type="evidence" value="ECO:0007669"/>
    <property type="project" value="UniProtKB-UniRule"/>
</dbReference>
<dbReference type="InterPro" id="IPR019907">
    <property type="entry name" value="Ribosomal_uL6_arc"/>
</dbReference>
<dbReference type="HAMAP" id="MF_01365_A">
    <property type="entry name" value="Ribosomal_uL6_A"/>
    <property type="match status" value="1"/>
</dbReference>
<proteinExistence type="inferred from homology"/>